<sequence>MSIHFNKPYMTGKELWYIAQAHANGHLAGDGHFTKHCQGWLEARTGTHKALLTHSCTAALEMAAILTDIQPGDEVIMPSYTFVSTANAFVLRGAIPVFVDIRSDTLNLDETLIEAAITEKTKAIVPVHYAGVGCDMDTIMDIANRHHLLVIEDAAQGVMASYKGRALGSIGHLGCLSFHETKNIISGEGGALLINDPQLAERAEIIREKGTNRSLFFRGQVDKYTWVDLGSSYLPSELVAAFLWAQMEEADTITQRRIGLWNNYHRWFAASETAGMCRRPIIPPECQHNAHMYYLLLADLETRTQFITRLKALDIFPVFHYVPLHSAPAGQKFGRVHGDLSNTNHLSDRLVRLPLWIGLEEDQMDVVRHISSALAGMV</sequence>
<feature type="active site" description="Proton acceptor" evidence="3">
    <location>
        <position position="182"/>
    </location>
</feature>
<dbReference type="Pfam" id="PF01041">
    <property type="entry name" value="DegT_DnrJ_EryC1"/>
    <property type="match status" value="1"/>
</dbReference>
<comment type="similarity">
    <text evidence="2 5">Belongs to the DegT/DnrJ/EryC1 family.</text>
</comment>
<accession>A0A839HKY0</accession>
<dbReference type="RefSeq" id="WP_182585017.1">
    <property type="nucleotide sequence ID" value="NZ_JABVCQ010000061.1"/>
</dbReference>
<dbReference type="InterPro" id="IPR015421">
    <property type="entry name" value="PyrdxlP-dep_Trfase_major"/>
</dbReference>
<dbReference type="InterPro" id="IPR015424">
    <property type="entry name" value="PyrdxlP-dep_Trfase"/>
</dbReference>
<dbReference type="GO" id="GO:0019180">
    <property type="term" value="F:dTDP-4-amino-4,6-dideoxygalactose transaminase activity"/>
    <property type="evidence" value="ECO:0007669"/>
    <property type="project" value="UniProtKB-EC"/>
</dbReference>
<evidence type="ECO:0000256" key="2">
    <source>
        <dbReference type="ARBA" id="ARBA00037999"/>
    </source>
</evidence>
<dbReference type="SUPFAM" id="SSF53383">
    <property type="entry name" value="PLP-dependent transferases"/>
    <property type="match status" value="1"/>
</dbReference>
<dbReference type="Proteomes" id="UP000548632">
    <property type="component" value="Unassembled WGS sequence"/>
</dbReference>
<evidence type="ECO:0000313" key="7">
    <source>
        <dbReference type="Proteomes" id="UP000548632"/>
    </source>
</evidence>
<comment type="caution">
    <text evidence="6">The sequence shown here is derived from an EMBL/GenBank/DDBJ whole genome shotgun (WGS) entry which is preliminary data.</text>
</comment>
<dbReference type="InterPro" id="IPR000653">
    <property type="entry name" value="DegT/StrS_aminotransferase"/>
</dbReference>
<keyword evidence="6" id="KW-0808">Transferase</keyword>
<evidence type="ECO:0000256" key="3">
    <source>
        <dbReference type="PIRSR" id="PIRSR000390-1"/>
    </source>
</evidence>
<dbReference type="EC" id="2.6.1.59" evidence="6"/>
<proteinExistence type="inferred from homology"/>
<feature type="modified residue" description="N6-(pyridoxal phosphate)lysine" evidence="4">
    <location>
        <position position="182"/>
    </location>
</feature>
<evidence type="ECO:0000313" key="6">
    <source>
        <dbReference type="EMBL" id="MBB1127396.1"/>
    </source>
</evidence>
<dbReference type="PANTHER" id="PTHR30244:SF34">
    <property type="entry name" value="DTDP-4-AMINO-4,6-DIDEOXYGALACTOSE TRANSAMINASE"/>
    <property type="match status" value="1"/>
</dbReference>
<dbReference type="GO" id="GO:0030170">
    <property type="term" value="F:pyridoxal phosphate binding"/>
    <property type="evidence" value="ECO:0007669"/>
    <property type="project" value="TreeGrafter"/>
</dbReference>
<dbReference type="NCBIfam" id="NF008687">
    <property type="entry name" value="PRK11706.1"/>
    <property type="match status" value="1"/>
</dbReference>
<name>A0A839HKY0_9GAMM</name>
<evidence type="ECO:0000256" key="1">
    <source>
        <dbReference type="ARBA" id="ARBA00022898"/>
    </source>
</evidence>
<protein>
    <submittedName>
        <fullName evidence="6">dTDP-4-amino-4,6-dideoxygalactose transaminase</fullName>
        <ecNumber evidence="6">2.6.1.59</ecNumber>
    </submittedName>
</protein>
<dbReference type="NCBIfam" id="TIGR02379">
    <property type="entry name" value="ECA_wecE"/>
    <property type="match status" value="1"/>
</dbReference>
<gene>
    <name evidence="6" type="primary">rffA</name>
    <name evidence="6" type="synonym">fcnA</name>
    <name evidence="6" type="synonym">wecE</name>
    <name evidence="6" type="ORF">HUK38_14385</name>
</gene>
<evidence type="ECO:0000256" key="5">
    <source>
        <dbReference type="RuleBase" id="RU004508"/>
    </source>
</evidence>
<dbReference type="GO" id="GO:0000271">
    <property type="term" value="P:polysaccharide biosynthetic process"/>
    <property type="evidence" value="ECO:0007669"/>
    <property type="project" value="TreeGrafter"/>
</dbReference>
<dbReference type="PANTHER" id="PTHR30244">
    <property type="entry name" value="TRANSAMINASE"/>
    <property type="match status" value="1"/>
</dbReference>
<dbReference type="CDD" id="cd00616">
    <property type="entry name" value="AHBA_syn"/>
    <property type="match status" value="1"/>
</dbReference>
<evidence type="ECO:0000256" key="4">
    <source>
        <dbReference type="PIRSR" id="PIRSR000390-2"/>
    </source>
</evidence>
<dbReference type="EMBL" id="JABVCQ010000061">
    <property type="protein sequence ID" value="MBB1127396.1"/>
    <property type="molecule type" value="Genomic_DNA"/>
</dbReference>
<dbReference type="AlphaFoldDB" id="A0A839HKY0"/>
<reference evidence="6 7" key="1">
    <citation type="journal article" date="2020" name="Arch. Microbiol.">
        <title>The genome sequence of the giant phototrophic gammaproteobacterium Thiospirillum jenense gives insight into its physiological properties and phylogenetic relationships.</title>
        <authorList>
            <person name="Imhoff J.F."/>
            <person name="Meyer T.E."/>
            <person name="Kyndt J.A."/>
        </authorList>
    </citation>
    <scope>NUCLEOTIDE SEQUENCE [LARGE SCALE GENOMIC DNA]</scope>
    <source>
        <strain evidence="6 7">DSM 216</strain>
    </source>
</reference>
<keyword evidence="7" id="KW-1185">Reference proteome</keyword>
<organism evidence="6 7">
    <name type="scientific">Thiospirillum jenense</name>
    <dbReference type="NCBI Taxonomy" id="1653858"/>
    <lineage>
        <taxon>Bacteria</taxon>
        <taxon>Pseudomonadati</taxon>
        <taxon>Pseudomonadota</taxon>
        <taxon>Gammaproteobacteria</taxon>
        <taxon>Chromatiales</taxon>
        <taxon>Chromatiaceae</taxon>
        <taxon>Thiospirillum</taxon>
    </lineage>
</organism>
<keyword evidence="6" id="KW-0032">Aminotransferase</keyword>
<dbReference type="FunFam" id="3.40.640.10:FF:000037">
    <property type="entry name" value="dTDP-4-amino-4,6-dideoxygalactose transaminase"/>
    <property type="match status" value="1"/>
</dbReference>
<dbReference type="PIRSF" id="PIRSF000390">
    <property type="entry name" value="PLP_StrS"/>
    <property type="match status" value="1"/>
</dbReference>
<keyword evidence="1 4" id="KW-0663">Pyridoxal phosphate</keyword>
<dbReference type="Gene3D" id="3.40.640.10">
    <property type="entry name" value="Type I PLP-dependent aspartate aminotransferase-like (Major domain)"/>
    <property type="match status" value="1"/>
</dbReference>
<dbReference type="InterPro" id="IPR012749">
    <property type="entry name" value="WecE-like"/>
</dbReference>